<comment type="caution">
    <text evidence="8">The sequence shown here is derived from an EMBL/GenBank/DDBJ whole genome shotgun (WGS) entry which is preliminary data.</text>
</comment>
<dbReference type="Gene3D" id="3.20.20.100">
    <property type="entry name" value="NADP-dependent oxidoreductase domain"/>
    <property type="match status" value="1"/>
</dbReference>
<feature type="active site" description="Proton donor" evidence="4">
    <location>
        <position position="48"/>
    </location>
</feature>
<evidence type="ECO:0000259" key="7">
    <source>
        <dbReference type="Pfam" id="PF00248"/>
    </source>
</evidence>
<evidence type="ECO:0000256" key="1">
    <source>
        <dbReference type="ARBA" id="ARBA00007905"/>
    </source>
</evidence>
<dbReference type="eggNOG" id="COG0656">
    <property type="taxonomic scope" value="Bacteria"/>
</dbReference>
<evidence type="ECO:0000313" key="9">
    <source>
        <dbReference type="Proteomes" id="UP000005178"/>
    </source>
</evidence>
<dbReference type="RefSeq" id="WP_007050104.1">
    <property type="nucleotide sequence ID" value="NZ_DS560019.1"/>
</dbReference>
<dbReference type="PRINTS" id="PR00069">
    <property type="entry name" value="ALDKETRDTASE"/>
</dbReference>
<evidence type="ECO:0000256" key="2">
    <source>
        <dbReference type="ARBA" id="ARBA00022857"/>
    </source>
</evidence>
<dbReference type="STRING" id="445971.ANASTE_01336"/>
<dbReference type="Pfam" id="PF00248">
    <property type="entry name" value="Aldo_ket_red"/>
    <property type="match status" value="1"/>
</dbReference>
<dbReference type="AlphaFoldDB" id="B1CBI7"/>
<evidence type="ECO:0000256" key="4">
    <source>
        <dbReference type="PIRSR" id="PIRSR000097-1"/>
    </source>
</evidence>
<dbReference type="PIRSF" id="PIRSF000097">
    <property type="entry name" value="AKR"/>
    <property type="match status" value="1"/>
</dbReference>
<dbReference type="OrthoDB" id="9804790at2"/>
<dbReference type="EMBL" id="ABIL02000006">
    <property type="protein sequence ID" value="EDS71634.1"/>
    <property type="molecule type" value="Genomic_DNA"/>
</dbReference>
<name>B1CBI7_9FIRM</name>
<dbReference type="CDD" id="cd19071">
    <property type="entry name" value="AKR_AKR1-5-like"/>
    <property type="match status" value="1"/>
</dbReference>
<proteinExistence type="inferred from homology"/>
<dbReference type="InterPro" id="IPR018170">
    <property type="entry name" value="Aldo/ket_reductase_CS"/>
</dbReference>
<feature type="binding site" evidence="5">
    <location>
        <position position="106"/>
    </location>
    <ligand>
        <name>substrate</name>
    </ligand>
</feature>
<dbReference type="HOGENOM" id="CLU_023205_0_1_9"/>
<dbReference type="GeneID" id="98000427"/>
<keyword evidence="2" id="KW-0521">NADP</keyword>
<feature type="domain" description="NADP-dependent oxidoreductase" evidence="7">
    <location>
        <begin position="14"/>
        <end position="256"/>
    </location>
</feature>
<feature type="site" description="Lowers pKa of active site Tyr" evidence="6">
    <location>
        <position position="73"/>
    </location>
</feature>
<keyword evidence="3" id="KW-0560">Oxidoreductase</keyword>
<dbReference type="PROSITE" id="PS00063">
    <property type="entry name" value="ALDOKETO_REDUCTASE_3"/>
    <property type="match status" value="1"/>
</dbReference>
<dbReference type="FunFam" id="3.20.20.100:FF:000015">
    <property type="entry name" value="Oxidoreductase, aldo/keto reductase family"/>
    <property type="match status" value="1"/>
</dbReference>
<dbReference type="InterPro" id="IPR023210">
    <property type="entry name" value="NADP_OxRdtase_dom"/>
</dbReference>
<evidence type="ECO:0000313" key="8">
    <source>
        <dbReference type="EMBL" id="EDS71634.1"/>
    </source>
</evidence>
<dbReference type="Proteomes" id="UP000005178">
    <property type="component" value="Unassembled WGS sequence"/>
</dbReference>
<dbReference type="PANTHER" id="PTHR43827">
    <property type="entry name" value="2,5-DIKETO-D-GLUCONIC ACID REDUCTASE"/>
    <property type="match status" value="1"/>
</dbReference>
<evidence type="ECO:0000256" key="5">
    <source>
        <dbReference type="PIRSR" id="PIRSR000097-2"/>
    </source>
</evidence>
<reference evidence="8" key="2">
    <citation type="submission" date="2013-08" db="EMBL/GenBank/DDBJ databases">
        <title>Draft genome sequence of Anaerofustis stercorihominis (DSM 17244).</title>
        <authorList>
            <person name="Sudarsanam P."/>
            <person name="Ley R."/>
            <person name="Guruge J."/>
            <person name="Turnbaugh P.J."/>
            <person name="Mahowald M."/>
            <person name="Liep D."/>
            <person name="Gordon J."/>
        </authorList>
    </citation>
    <scope>NUCLEOTIDE SEQUENCE</scope>
    <source>
        <strain evidence="8">DSM 17244</strain>
    </source>
</reference>
<evidence type="ECO:0000256" key="6">
    <source>
        <dbReference type="PIRSR" id="PIRSR000097-3"/>
    </source>
</evidence>
<protein>
    <submittedName>
        <fullName evidence="8">Oxidoreductase, aldo/keto reductase family protein</fullName>
    </submittedName>
</protein>
<dbReference type="PROSITE" id="PS00062">
    <property type="entry name" value="ALDOKETO_REDUCTASE_2"/>
    <property type="match status" value="1"/>
</dbReference>
<dbReference type="GO" id="GO:0016616">
    <property type="term" value="F:oxidoreductase activity, acting on the CH-OH group of donors, NAD or NADP as acceptor"/>
    <property type="evidence" value="ECO:0007669"/>
    <property type="project" value="UniProtKB-ARBA"/>
</dbReference>
<dbReference type="InterPro" id="IPR020471">
    <property type="entry name" value="AKR"/>
</dbReference>
<keyword evidence="9" id="KW-1185">Reference proteome</keyword>
<accession>B1CBI7</accession>
<gene>
    <name evidence="8" type="ORF">ANASTE_01336</name>
</gene>
<dbReference type="PANTHER" id="PTHR43827:SF3">
    <property type="entry name" value="NADP-DEPENDENT OXIDOREDUCTASE DOMAIN-CONTAINING PROTEIN"/>
    <property type="match status" value="1"/>
</dbReference>
<dbReference type="SUPFAM" id="SSF51430">
    <property type="entry name" value="NAD(P)-linked oxidoreductase"/>
    <property type="match status" value="1"/>
</dbReference>
<comment type="similarity">
    <text evidence="1">Belongs to the aldo/keto reductase family.</text>
</comment>
<organism evidence="8 9">
    <name type="scientific">Anaerofustis stercorihominis DSM 17244</name>
    <dbReference type="NCBI Taxonomy" id="445971"/>
    <lineage>
        <taxon>Bacteria</taxon>
        <taxon>Bacillati</taxon>
        <taxon>Bacillota</taxon>
        <taxon>Clostridia</taxon>
        <taxon>Eubacteriales</taxon>
        <taxon>Eubacteriaceae</taxon>
        <taxon>Anaerofustis</taxon>
    </lineage>
</organism>
<evidence type="ECO:0000256" key="3">
    <source>
        <dbReference type="ARBA" id="ARBA00023002"/>
    </source>
</evidence>
<reference evidence="8" key="1">
    <citation type="submission" date="2008-01" db="EMBL/GenBank/DDBJ databases">
        <authorList>
            <person name="Fulton L."/>
            <person name="Clifton S."/>
            <person name="Fulton B."/>
            <person name="Xu J."/>
            <person name="Minx P."/>
            <person name="Pepin K.H."/>
            <person name="Johnson M."/>
            <person name="Thiruvilangam P."/>
            <person name="Bhonagiri V."/>
            <person name="Nash W.E."/>
            <person name="Mardis E.R."/>
            <person name="Wilson R.K."/>
        </authorList>
    </citation>
    <scope>NUCLEOTIDE SEQUENCE [LARGE SCALE GENOMIC DNA]</scope>
    <source>
        <strain evidence="8">DSM 17244</strain>
    </source>
</reference>
<sequence length="281" mass="32846">MEKYKLNNGLYIDKIGFGTYKAGNGDYVPTLINAIEAGYRHFDTAAFYNNEHLIKEVMFKSNVKREDLFLSSKVWKTEMGYDNTIKSFEKSLNNLGTDYLDMFLIHWPKKDLKSDDWKELDIKTWKALETLYKEGRVKSIGVSNFLPHHLINILDKCDIKPMVDQLEIHPGYIQKAAIDFLKDNDILPQAWSPIGRARVLKEERLMELSKKYNKSVAQICIRFILQLGVQPLPKSSSVERMQENMDVFDFEISIEDEFELMCLPQIGWSGEHPDRERIYFD</sequence>
<dbReference type="InterPro" id="IPR036812">
    <property type="entry name" value="NAD(P)_OxRdtase_dom_sf"/>
</dbReference>